<reference evidence="1 2" key="1">
    <citation type="journal article" date="2023" name="Arcadia Sci">
        <title>De novo assembly of a long-read Amblyomma americanum tick genome.</title>
        <authorList>
            <person name="Chou S."/>
            <person name="Poskanzer K.E."/>
            <person name="Rollins M."/>
            <person name="Thuy-Boun P.S."/>
        </authorList>
    </citation>
    <scope>NUCLEOTIDE SEQUENCE [LARGE SCALE GENOMIC DNA]</scope>
    <source>
        <strain evidence="1">F_SG_1</strain>
        <tissue evidence="1">Salivary glands</tissue>
    </source>
</reference>
<dbReference type="EMBL" id="JARKHS020022435">
    <property type="protein sequence ID" value="KAK8769567.1"/>
    <property type="molecule type" value="Genomic_DNA"/>
</dbReference>
<keyword evidence="2" id="KW-1185">Reference proteome</keyword>
<organism evidence="1 2">
    <name type="scientific">Amblyomma americanum</name>
    <name type="common">Lone star tick</name>
    <dbReference type="NCBI Taxonomy" id="6943"/>
    <lineage>
        <taxon>Eukaryota</taxon>
        <taxon>Metazoa</taxon>
        <taxon>Ecdysozoa</taxon>
        <taxon>Arthropoda</taxon>
        <taxon>Chelicerata</taxon>
        <taxon>Arachnida</taxon>
        <taxon>Acari</taxon>
        <taxon>Parasitiformes</taxon>
        <taxon>Ixodida</taxon>
        <taxon>Ixodoidea</taxon>
        <taxon>Ixodidae</taxon>
        <taxon>Amblyomminae</taxon>
        <taxon>Amblyomma</taxon>
    </lineage>
</organism>
<name>A0AAQ4E4D7_AMBAM</name>
<comment type="caution">
    <text evidence="1">The sequence shown here is derived from an EMBL/GenBank/DDBJ whole genome shotgun (WGS) entry which is preliminary data.</text>
</comment>
<evidence type="ECO:0000313" key="2">
    <source>
        <dbReference type="Proteomes" id="UP001321473"/>
    </source>
</evidence>
<dbReference type="Proteomes" id="UP001321473">
    <property type="component" value="Unassembled WGS sequence"/>
</dbReference>
<gene>
    <name evidence="1" type="ORF">V5799_013968</name>
</gene>
<evidence type="ECO:0000313" key="1">
    <source>
        <dbReference type="EMBL" id="KAK8769567.1"/>
    </source>
</evidence>
<dbReference type="AlphaFoldDB" id="A0AAQ4E4D7"/>
<protein>
    <submittedName>
        <fullName evidence="1">Uncharacterized protein</fullName>
    </submittedName>
</protein>
<accession>A0AAQ4E4D7</accession>
<sequence length="89" mass="10479">MVLWLCEKLRRELEKLRMNTSTTLTVEQQVLLRHEPPCWCVAPACPLQHWKSQIQDLSDSHVWKTTSQYCDFRDAYVFKGSCRTTCPCC</sequence>
<proteinExistence type="predicted"/>